<comment type="function">
    <text evidence="33">Surface protein gp120: Attaches the virus to the host lymphoid cell by binding to the primary receptor CD4. This interaction induces a structural rearrangement creating a high affinity binding site for a chemokine coreceptor like CXCR4 and/or CCR5. Acts as a ligand for CD209/DC-SIGN and CLEC4M/DC-SIGNR, which are respectively found on dendritic cells (DCs), and on endothelial cells of liver sinusoids and lymph node sinuses. These interactions allow capture of viral particles at mucosal surfaces by these cells and subsequent transmission to permissive cells. HIV subverts the migration properties of dendritic cells to gain access to CD4+ T-cells in lymph nodes. Virus transmission to permissive T-cells occurs either in trans (without DCs infection, through viral capture and transmission), or in cis (following DCs productive infection, through the usual CD4-gp120 interaction), thereby inducing a robust infection. In trans infection, bound virions remain infectious over days and it is proposed that they are not degraded, but protected in non-lysosomal acidic organelles within the DCs close to the cell membrane thus contributing to the viral infectious potential during DCs' migration from the periphery to the lymphoid tissues. On arrival at lymphoid tissues, intact virions recycle back to DCs' cell surface allowing virus transmission to CD4+ T-cells.</text>
</comment>
<keyword evidence="23 33" id="KW-1039">Host endosome</keyword>
<feature type="domain" description="Retroviral envelope protein GP41-like" evidence="37">
    <location>
        <begin position="544"/>
        <end position="734"/>
    </location>
</feature>
<gene>
    <name evidence="33 38" type="primary">env</name>
</gene>
<dbReference type="InterPro" id="IPR037527">
    <property type="entry name" value="Gp160"/>
</dbReference>
<evidence type="ECO:0000256" key="28">
    <source>
        <dbReference type="ARBA" id="ARBA00023180"/>
    </source>
</evidence>
<keyword evidence="29 33" id="KW-0899">Viral immunoevasion</keyword>
<feature type="region of interest" description="Immunosuppression" evidence="33">
    <location>
        <begin position="588"/>
        <end position="606"/>
    </location>
</feature>
<organism evidence="38">
    <name type="scientific">Human immunodeficiency virus type 1</name>
    <name type="common">HIV-1</name>
    <dbReference type="NCBI Taxonomy" id="11676"/>
    <lineage>
        <taxon>Viruses</taxon>
        <taxon>Riboviria</taxon>
        <taxon>Pararnavirae</taxon>
        <taxon>Artverviricota</taxon>
        <taxon>Revtraviricetes</taxon>
        <taxon>Ortervirales</taxon>
        <taxon>Retroviridae</taxon>
        <taxon>Orthoretrovirinae</taxon>
        <taxon>Lentivirus</taxon>
        <taxon>Lentivirus humimdef1</taxon>
    </lineage>
</organism>
<evidence type="ECO:0000256" key="9">
    <source>
        <dbReference type="ARBA" id="ARBA00022511"/>
    </source>
</evidence>
<dbReference type="GO" id="GO:1903908">
    <property type="term" value="P:positive regulation of plasma membrane raft polarization"/>
    <property type="evidence" value="ECO:0007669"/>
    <property type="project" value="UniProtKB-UniRule"/>
</dbReference>
<dbReference type="GO" id="GO:0044175">
    <property type="term" value="C:host cell endosome membrane"/>
    <property type="evidence" value="ECO:0007669"/>
    <property type="project" value="UniProtKB-SubCell"/>
</dbReference>
<feature type="lipid moiety-binding region" description="S-palmitoyl cysteine; by host" evidence="33">
    <location>
        <position position="779"/>
    </location>
</feature>
<keyword evidence="10 33" id="KW-1165">Clathrin-mediated endocytosis of virus by host</keyword>
<dbReference type="GO" id="GO:0055036">
    <property type="term" value="C:virion membrane"/>
    <property type="evidence" value="ECO:0007669"/>
    <property type="project" value="UniProtKB-SubCell"/>
</dbReference>
<dbReference type="GO" id="GO:0075512">
    <property type="term" value="P:clathrin-dependent endocytosis of virus by host cell"/>
    <property type="evidence" value="ECO:0007669"/>
    <property type="project" value="UniProtKB-UniRule"/>
</dbReference>
<keyword evidence="8 33" id="KW-1170">Fusion of virus membrane with host endosomal membrane</keyword>
<feature type="chain" id="PRO_5023339416" description="Envelope glycoprotein gp160" evidence="33">
    <location>
        <begin position="32"/>
        <end position="871"/>
    </location>
</feature>
<dbReference type="GO" id="GO:0019062">
    <property type="term" value="P:virion attachment to host cell"/>
    <property type="evidence" value="ECO:0007669"/>
    <property type="project" value="UniProtKB-UniRule"/>
</dbReference>
<feature type="region of interest" description="Disordered" evidence="35">
    <location>
        <begin position="733"/>
        <end position="757"/>
    </location>
</feature>
<keyword evidence="15 33" id="KW-0053">Apoptosis</keyword>
<evidence type="ECO:0000256" key="13">
    <source>
        <dbReference type="ARBA" id="ARBA00022685"/>
    </source>
</evidence>
<evidence type="ECO:0000256" key="11">
    <source>
        <dbReference type="ARBA" id="ARBA00022581"/>
    </source>
</evidence>
<evidence type="ECO:0000256" key="12">
    <source>
        <dbReference type="ARBA" id="ARBA00022595"/>
    </source>
</evidence>
<dbReference type="GO" id="GO:0052031">
    <property type="term" value="P:symbiont-mediated perturbation of host defense response"/>
    <property type="evidence" value="ECO:0007669"/>
    <property type="project" value="UniProtKB-UniRule"/>
</dbReference>
<evidence type="ECO:0000313" key="38">
    <source>
        <dbReference type="EMBL" id="AIL86278.1"/>
    </source>
</evidence>
<feature type="region of interest" description="V4" evidence="33">
    <location>
        <begin position="399"/>
        <end position="432"/>
    </location>
</feature>
<dbReference type="InterPro" id="IPR036377">
    <property type="entry name" value="Gp120_core_sf"/>
</dbReference>
<evidence type="ECO:0000256" key="34">
    <source>
        <dbReference type="RuleBase" id="RU363095"/>
    </source>
</evidence>
<keyword evidence="30 33" id="KW-0449">Lipoprotein</keyword>
<dbReference type="Pfam" id="PF00517">
    <property type="entry name" value="GP41"/>
    <property type="match status" value="1"/>
</dbReference>
<evidence type="ECO:0000256" key="2">
    <source>
        <dbReference type="ARBA" id="ARBA00004433"/>
    </source>
</evidence>
<dbReference type="EMBL" id="KM259486">
    <property type="protein sequence ID" value="AIL86278.1"/>
    <property type="molecule type" value="Genomic_RNA"/>
</dbReference>
<evidence type="ECO:0000256" key="19">
    <source>
        <dbReference type="ARBA" id="ARBA00022870"/>
    </source>
</evidence>
<dbReference type="InterPro" id="IPR000328">
    <property type="entry name" value="GP41-like"/>
</dbReference>
<evidence type="ECO:0000256" key="29">
    <source>
        <dbReference type="ARBA" id="ARBA00023280"/>
    </source>
</evidence>
<feature type="region of interest" description="MPER; binding to GalCer" evidence="33">
    <location>
        <begin position="677"/>
        <end position="698"/>
    </location>
</feature>
<keyword evidence="18 33" id="KW-0946">Virion</keyword>
<name>A0A077HAM8_HV1</name>
<evidence type="ECO:0000256" key="7">
    <source>
        <dbReference type="ARBA" id="ARBA00022506"/>
    </source>
</evidence>
<feature type="disulfide bond" evidence="33">
    <location>
        <begin position="53"/>
        <end position="73"/>
    </location>
</feature>
<feature type="lipid moiety-binding region" description="S-palmitoyl cysteine; by host" evidence="33">
    <location>
        <position position="852"/>
    </location>
</feature>
<dbReference type="Gene3D" id="1.20.5.490">
    <property type="entry name" value="Single helix bin"/>
    <property type="match status" value="1"/>
</dbReference>
<keyword evidence="17 33" id="KW-1161">Viral attachment to host cell</keyword>
<keyword evidence="21 33" id="KW-1164">Virus endocytosis by host</keyword>
<evidence type="ECO:0000259" key="36">
    <source>
        <dbReference type="Pfam" id="PF00516"/>
    </source>
</evidence>
<comment type="domain">
    <text evidence="33">The membrane proximal external region (MPER) present in gp41 is a tryptophan-rich region recognized by the antibodies 2F5, Z13, and 4E10. MPER seems to play a role in fusion.</text>
</comment>
<evidence type="ECO:0000256" key="31">
    <source>
        <dbReference type="ARBA" id="ARBA00023296"/>
    </source>
</evidence>
<accession>A0A077HAM8</accession>
<keyword evidence="31 33" id="KW-1160">Virus entry into host cell</keyword>
<dbReference type="FunFam" id="1.10.287.210:FF:000001">
    <property type="entry name" value="Envelope glycoprotein gp160"/>
    <property type="match status" value="1"/>
</dbReference>
<reference evidence="38" key="1">
    <citation type="journal article" date="2014" name="Retrovirology">
        <title>Single genome analysis reveals genetic characteristics of Neuroadaptation across HIV-1 envelope.</title>
        <authorList>
            <person name="Evering T.H."/>
            <person name="Kamau E."/>
            <person name="St Bernard L."/>
            <person name="Farmer C.B."/>
            <person name="Kong X.P."/>
            <person name="Markowitz M."/>
        </authorList>
    </citation>
    <scope>NUCLEOTIDE SEQUENCE</scope>
    <source>
        <strain evidence="38">P110712H7</strain>
    </source>
</reference>
<evidence type="ECO:0000256" key="26">
    <source>
        <dbReference type="ARBA" id="ARBA00023139"/>
    </source>
</evidence>
<evidence type="ECO:0000256" key="17">
    <source>
        <dbReference type="ARBA" id="ARBA00022804"/>
    </source>
</evidence>
<dbReference type="SUPFAM" id="SSF56502">
    <property type="entry name" value="gp120 core"/>
    <property type="match status" value="2"/>
</dbReference>
<feature type="coiled-coil region" evidence="33">
    <location>
        <begin position="648"/>
        <end position="682"/>
    </location>
</feature>
<comment type="function">
    <text evidence="33">Transmembrane protein gp41: Acts as a class I viral fusion protein. Under the current model, the protein has at least 3 conformational states: pre-fusion native state, pre-hairpin intermediate state, and post-fusion hairpin state. During fusion of viral and target intracellular membranes, the coiled coil regions (heptad repeats) assume a trimer-of-hairpins structure, positioning the fusion peptide in close proximity to the C-terminal region of the ectodomain. The formation of this structure appears to drive apposition and subsequent fusion of viral and target cell membranes. Complete fusion occurs in host cell endosomes and is dynamin-dependent, however some lipid transfer might occur at the plasma membrane. The virus undergoes clathrin-dependent internalization long before endosomal fusion, thus minimizing the surface exposure of conserved viral epitopes during fusion and reducing the efficacy of inhibitors targeting these epitopes. Membranes fusion leads to delivery of the nucleocapsid into the cytoplasm.</text>
</comment>
<comment type="domain">
    <text evidence="33">The CD4-binding region is targeted by the antibody b12.</text>
</comment>
<keyword evidence="27 33" id="KW-1015">Disulfide bond</keyword>
<keyword evidence="20 33" id="KW-0261">Viral envelope protein</keyword>
<evidence type="ECO:0000256" key="30">
    <source>
        <dbReference type="ARBA" id="ARBA00023288"/>
    </source>
</evidence>
<keyword evidence="13 33" id="KW-0165">Cleavage on pair of basic residues</keyword>
<evidence type="ECO:0000256" key="22">
    <source>
        <dbReference type="ARBA" id="ARBA00022989"/>
    </source>
</evidence>
<feature type="domain" description="Human immunodeficiency virus 1 envelope glycoprotein Gp120" evidence="36">
    <location>
        <begin position="33"/>
        <end position="526"/>
    </location>
</feature>
<evidence type="ECO:0000256" key="15">
    <source>
        <dbReference type="ARBA" id="ARBA00022703"/>
    </source>
</evidence>
<comment type="miscellaneous">
    <text evidence="33">HIV-1 lineages are divided in three main groups, M (for Major), O (for Outlier), and N (for New, or Non-M, Non-O). The vast majority of strains found worldwide belong to the group M. Group O seems to be endemic to and largely confined to Cameroon and neighboring countries in West Central Africa, where these viruses represent a small minority of HIV-1 strains. The group N is represented by a limited number of isolates from Cameroonian persons. The group M is further subdivided in 9 clades or subtypes (A to D, F to H, J and K).</text>
</comment>
<evidence type="ECO:0000256" key="10">
    <source>
        <dbReference type="ARBA" id="ARBA00022570"/>
    </source>
</evidence>
<evidence type="ECO:0000256" key="21">
    <source>
        <dbReference type="ARBA" id="ARBA00022890"/>
    </source>
</evidence>
<dbReference type="FunFam" id="1.20.5.490:FF:000001">
    <property type="entry name" value="Envelope glycoprotein gp160"/>
    <property type="match status" value="1"/>
</dbReference>
<keyword evidence="22 33" id="KW-1133">Transmembrane helix</keyword>
<keyword evidence="11 33" id="KW-0945">Host-virus interaction</keyword>
<keyword evidence="26 33" id="KW-0564">Palmitate</keyword>
<keyword evidence="9 33" id="KW-1032">Host cell membrane</keyword>
<comment type="domain">
    <text evidence="33">Some of the most genetically diverse regions of the viral genome are present in Env. They are called variable regions 1 through 5 (V1 through V5). Coreceptor usage of gp120 is determined mainly by the primary structure of the third variable region (V3) in the outer domain of gp120. The sequence of V3 determines which coreceptor, CCR5 and/or CXCR4 (corresponding to R5/macrophage, X4/T cell and R5X4/T cell and macrophage tropism), is used to trigger the fusion potential of the Env complex, and hence which cells the virus can infect. Binding to CCR5 involves a region adjacent in addition to V3.</text>
</comment>
<evidence type="ECO:0000256" key="20">
    <source>
        <dbReference type="ARBA" id="ARBA00022879"/>
    </source>
</evidence>
<comment type="subcellular location">
    <molecule>Surface protein gp120</molecule>
    <subcellularLocation>
        <location evidence="33">Virion membrane</location>
        <topology evidence="33">Peripheral membrane protein</topology>
    </subcellularLocation>
    <subcellularLocation>
        <location evidence="33">Host cell membrane</location>
        <topology evidence="33">Peripheral membrane protein</topology>
    </subcellularLocation>
    <subcellularLocation>
        <location evidence="33">Host endosome membrane</location>
        <topology evidence="33">Single-pass type I membrane protein</topology>
    </subcellularLocation>
    <text evidence="33">The surface protein is not anchored to the viral envelope, but associates with the extravirion surface through its binding to TM. It is probably concentrated at the site of budding and incorporated into the virions possibly by contacts between the cytoplasmic tail of Env and the N-terminus of Gag.</text>
</comment>
<dbReference type="GO" id="GO:0020002">
    <property type="term" value="C:host cell plasma membrane"/>
    <property type="evidence" value="ECO:0007669"/>
    <property type="project" value="UniProtKB-SubCell"/>
</dbReference>
<comment type="subunit">
    <text evidence="32">The mature envelope protein (Env) consists of a homotrimer of non-covalently associated gp120-gp41 heterodimers. The resulting complex protrudes from the virus surface as a spike. There seems to be as few as 10 spikes on the average virion. Interacts with host CD4, CCR5 and CXCR4. Gp120 also interacts with the C-type lectins CD209/DC-SIGN and CLEC4M/DC-SIGNR (collectively referred to as DC-SIGN(R)). Gp120 and gp41 interact with GalCer. Gp120 interacts with host ITGA4/ITGB7 complex; on CD4+ T-cells, this interaction results in rapid activation of integrin ITGAL/LFA-1, which facilitates efficient cell-to-cell spreading of HIV-1. Gp120 interacts with cell-associated heparan sulfate; this interaction increases virus infectivity on permissive cells and may be involved in infection of CD4- cells.</text>
</comment>
<dbReference type="FunFam" id="2.170.40.20:FF:000001">
    <property type="entry name" value="Envelope glycoprotein gp160"/>
    <property type="match status" value="1"/>
</dbReference>
<comment type="subunit">
    <text evidence="33">The mature envelope protein (Env) consists of a homotrimer of non-covalently associated gp120-gp41 heterodimers. The resulting complex protrudes from the virus surface as a spike. There seems to be as few as 10 spikes on the average virion. Surface protein gp120 interacts with host CD4, CCR5 and CXCR4. Gp120 also interacts with the C-type lectins CD209/DC-SIGN and CLEC4M/DC-SIGNR (collectively referred to as DC-SIGN(R)). Gp120 and gp41 interact with GalCer. Gp120 interacts with host ITGA4/ITGB7 complex; on CD4+ T-cells, this interaction results in rapid activation of integrin ITGAL/LFA-1, which facilitates efficient cell-to-cell spreading of HIV-1. Gp120 interacts with cell-associated heparan sulfate; this interaction increases virus infectivity on permissive cells and may be involved in infection of CD4- cells.</text>
</comment>
<keyword evidence="25 33" id="KW-0472">Membrane</keyword>
<feature type="region of interest" description="CD4-binding loop" evidence="33">
    <location>
        <begin position="378"/>
        <end position="388"/>
    </location>
</feature>
<organismHost>
    <name type="scientific">Homo sapiens</name>
    <name type="common">Human</name>
    <dbReference type="NCBI Taxonomy" id="9606"/>
</organismHost>
<keyword evidence="16 33" id="KW-0732">Signal</keyword>
<dbReference type="SUPFAM" id="SSF58069">
    <property type="entry name" value="Virus ectodomain"/>
    <property type="match status" value="1"/>
</dbReference>
<dbReference type="Gene3D" id="1.10.287.210">
    <property type="match status" value="1"/>
</dbReference>
<comment type="miscellaneous">
    <text evidence="33">Inhibitors targeting HIV-1 viral envelope proteins are used as antiretroviral drugs. Attachment of virions to the cell surface via non-specific interactions and CD4 binding can be blocked by inhibitors that include cyanovirin-N, cyclotriazadisulfonamide analogs, PRO 2000, TNX 355 and PRO 542. In addition, BMS 806 can block CD4-induced conformational changes. Env interactions with the coreceptor molecules can be targeted by CCR5 antagonists including SCH-D, maraviroc (UK 427857) and aplaviroc (GW 873140), and the CXCR4 antagonist AMD 070. Fusion of viral and cellular membranes can be inhibited by peptides such as enfuvirtide and tifuvirtide (T 1249). Resistance to inhibitors associated with mutations in Env are observed. Most of the time, single mutations confer only a modest reduction in drug susceptibility. Combination of several mutations is usually required to develop a high-level drug resistance.</text>
</comment>
<comment type="caution">
    <text evidence="33 34">Lacks conserved residue(s) required for the propagation of feature annotation.</text>
</comment>
<evidence type="ECO:0000259" key="37">
    <source>
        <dbReference type="Pfam" id="PF00517"/>
    </source>
</evidence>
<feature type="short sequence motif" description="Di-leucine internalization motif" evidence="33">
    <location>
        <begin position="870"/>
        <end position="871"/>
    </location>
</feature>
<feature type="transmembrane region" description="Helical" evidence="34">
    <location>
        <begin position="20"/>
        <end position="41"/>
    </location>
</feature>
<dbReference type="GO" id="GO:0019064">
    <property type="term" value="P:fusion of virus membrane with host plasma membrane"/>
    <property type="evidence" value="ECO:0007669"/>
    <property type="project" value="UniProtKB-UniRule"/>
</dbReference>
<proteinExistence type="inferred from homology"/>
<feature type="transmembrane region" description="Helical" evidence="34">
    <location>
        <begin position="527"/>
        <end position="551"/>
    </location>
</feature>
<dbReference type="InterPro" id="IPR000777">
    <property type="entry name" value="HIV1_Gp120"/>
</dbReference>
<comment type="domain">
    <text evidence="33">The YXXL motif is involved in determining the exact site of viral release at the surface of infected mononuclear cells and promotes endocytosis. YXXL and di-leucine endocytosis motifs interact directly or indirectly with the clathrin adapter complexes, opperate independently, and their activities are not additive.</text>
</comment>
<dbReference type="CDD" id="cd09909">
    <property type="entry name" value="HIV-1-like_HR1-HR2"/>
    <property type="match status" value="1"/>
</dbReference>
<feature type="topological domain" description="Cytoplasmic" evidence="33">
    <location>
        <begin position="721"/>
        <end position="871"/>
    </location>
</feature>
<keyword evidence="24 33" id="KW-0175">Coiled coil</keyword>
<comment type="PTM">
    <text evidence="33">Specific enzymatic cleavages in vivo yield mature proteins. Envelope glycoproteins are synthesized as a inactive precursor that is heavily N-glycosylated and processed likely by host cell furin in the Golgi to yield the mature SU and TM proteins. The cleavage site between SU and TM requires the minimal sequence [KR]-X-[KR]-R. About 2 of the 9 disulfide bonds of gp41 are reduced by P4HB/PDI, following binding to CD4 receptor.</text>
</comment>
<evidence type="ECO:0000256" key="8">
    <source>
        <dbReference type="ARBA" id="ARBA00022510"/>
    </source>
</evidence>
<evidence type="ECO:0000256" key="3">
    <source>
        <dbReference type="ARBA" id="ARBA00004505"/>
    </source>
</evidence>
<evidence type="ECO:0000256" key="14">
    <source>
        <dbReference type="ARBA" id="ARBA00022692"/>
    </source>
</evidence>
<evidence type="ECO:0000256" key="18">
    <source>
        <dbReference type="ARBA" id="ARBA00022844"/>
    </source>
</evidence>
<keyword evidence="12 33" id="KW-1162">Viral penetration into host cytoplasm</keyword>
<dbReference type="GO" id="GO:0016020">
    <property type="term" value="C:membrane"/>
    <property type="evidence" value="ECO:0007669"/>
    <property type="project" value="UniProtKB-UniRule"/>
</dbReference>
<sequence length="871" mass="98840">MRVKGIRKNYQHLWTWGTMLLGMLMICSVAEQLWVTVYYGVPVWKEATTTLFCASDAKAYDTEVHNVWATHACVPTDPNPQEVELKNVIEDFNMWKNNMVEQMHEDIISLWDQSLKPCVKLTPLCVTLDCTDANITSSNVTSGGNTTSTTSSSGGMMEKGELKNCSFNITTSLSDKRQREYALFYKLDVVPIDNDNSTSYKNTSYRLISCNTSVITQACPKVSFEPIPIHYCTPAGFALLKCNDNKFNGKGPCTNVSTVQCTHGIRPVVSTQLLLNGSLAEEEVVIRSENFTNNAKTIIVQLTESVVINCTRPNNNTRKSITIGPGSAFYATGEVIGNIRQAYCIINVTKWNDTLRQVVEKLREIEEFKNKTIVFNQSSGGDPEIVMHSFNCRGEFFYCNTTRLFNSKWPYNGTWSNTDGSNNTEGNITLPCRIKQIINMWQEVGKAMYAPPIRGLINCVSNVTGIILTRDGGNVDNDTTEIFRPGGGDMRDNWRSELYKYKVVKIEPLGVAPTKAKRRVVQREKRAALGAIFLGFLGAAGSTMGAASLTLTVQARLLLSGIVQQQNNLLRAIEAQQHLLQLTVWGIKQLQARVLAVERYLRDQQLLGIWGCSGKLICATAVPWNNSWSNDKNISQIWDNMTWMQWEREIDNYTELIYRLLEDSQNQQEQNEQDLLALDKWASLWNWFDITNWLWYIKIFIMIVGGLVGLRIVFSVLSIVNSVRQGYSPLSFQTHLPTQRGPDRPEGIEEEGGERDRDRSRRLVDGFLALIWIDLRSLCLFSYHRLRDLLLIVARIVELLGRRGWEALKYWWNLLQYWSQELKESAVSLLNATAIAVAEGTDRVIEVVQRTCRAILHIPRRIRQGLERLLL</sequence>
<evidence type="ECO:0000256" key="16">
    <source>
        <dbReference type="ARBA" id="ARBA00022729"/>
    </source>
</evidence>
<feature type="disulfide bond" evidence="33">
    <location>
        <begin position="232"/>
        <end position="261"/>
    </location>
</feature>
<dbReference type="HAMAP" id="MF_04083">
    <property type="entry name" value="HIV_ENV"/>
    <property type="match status" value="1"/>
</dbReference>
<evidence type="ECO:0000256" key="35">
    <source>
        <dbReference type="SAM" id="MobiDB-lite"/>
    </source>
</evidence>
<dbReference type="GO" id="GO:0005198">
    <property type="term" value="F:structural molecule activity"/>
    <property type="evidence" value="ECO:0007669"/>
    <property type="project" value="UniProtKB-UniRule"/>
</dbReference>
<evidence type="ECO:0000256" key="27">
    <source>
        <dbReference type="ARBA" id="ARBA00023157"/>
    </source>
</evidence>
<dbReference type="GO" id="GO:0019082">
    <property type="term" value="P:viral protein processing"/>
    <property type="evidence" value="ECO:0007669"/>
    <property type="project" value="UniProtKB-UniRule"/>
</dbReference>
<evidence type="ECO:0000256" key="24">
    <source>
        <dbReference type="ARBA" id="ARBA00023054"/>
    </source>
</evidence>
<comment type="domain">
    <text evidence="33 34">The 17 amino acids long immunosuppressive region is present in many retroviral envelope proteins. Synthetic peptides derived from this relatively conserved sequence inhibit immune function in vitro and in vivo.</text>
</comment>
<feature type="chain" id="PRO_5023339415" description="Transmembrane protein gp41" evidence="33">
    <location>
        <begin position="527"/>
        <end position="871"/>
    </location>
</feature>
<feature type="disulfide bond" evidence="33">
    <location>
        <begin position="242"/>
        <end position="253"/>
    </location>
</feature>
<comment type="subcellular location">
    <molecule>Transmembrane protein gp41</molecule>
    <subcellularLocation>
        <location evidence="33">Virion membrane</location>
        <topology evidence="33">Single-pass type I membrane protein</topology>
    </subcellularLocation>
    <subcellularLocation>
        <location evidence="33">Host cell membrane</location>
        <topology evidence="33">Single-pass type I membrane protein</topology>
    </subcellularLocation>
    <subcellularLocation>
        <location evidence="33">Host endosome membrane</location>
        <topology evidence="33">Single-pass type I membrane protein</topology>
    </subcellularLocation>
    <text evidence="33">It is probably concentrated at the site of budding and incorporated into the virions possibly by contacts between the cytoplasmic tail of Env and the N-terminus of Gag.</text>
</comment>
<keyword evidence="28 33" id="KW-0325">Glycoprotein</keyword>
<dbReference type="Pfam" id="PF00516">
    <property type="entry name" value="GP120"/>
    <property type="match status" value="1"/>
</dbReference>
<dbReference type="GO" id="GO:0039654">
    <property type="term" value="P:fusion of virus membrane with host endosome membrane"/>
    <property type="evidence" value="ECO:0007669"/>
    <property type="project" value="UniProtKB-UniRule"/>
</dbReference>
<comment type="function">
    <text evidence="33">Envelope glycoprotein gp160: Oligomerizes in the host endoplasmic reticulum into predominantly trimers. In a second time, gp160 transits in the host Golgi, where glycosylation is completed. The precursor is then proteolytically cleaved in the trans-Golgi and thereby activated by cellular furin or furin-like proteases to produce gp120 and gp41.</text>
</comment>
<feature type="disulfide bond" evidence="33">
    <location>
        <begin position="399"/>
        <end position="432"/>
    </location>
</feature>
<dbReference type="FunFam" id="2.170.40.20:FF:000003">
    <property type="entry name" value="Envelope glycoprotein gp160"/>
    <property type="match status" value="1"/>
</dbReference>
<evidence type="ECO:0000256" key="32">
    <source>
        <dbReference type="ARBA" id="ARBA00062028"/>
    </source>
</evidence>
<feature type="disulfide bond" evidence="33">
    <location>
        <begin position="612"/>
        <end position="618"/>
    </location>
</feature>
<keyword evidence="19 33" id="KW-1043">Host membrane</keyword>
<evidence type="ECO:0000256" key="6">
    <source>
        <dbReference type="ARBA" id="ARBA00004650"/>
    </source>
</evidence>
<evidence type="ECO:0000256" key="4">
    <source>
        <dbReference type="ARBA" id="ARBA00004563"/>
    </source>
</evidence>
<evidence type="ECO:0000256" key="1">
    <source>
        <dbReference type="ARBA" id="ARBA00004402"/>
    </source>
</evidence>
<comment type="subcellular location">
    <subcellularLocation>
        <location evidence="3">Host cell membrane</location>
        <topology evidence="3">Peripheral membrane protein</topology>
    </subcellularLocation>
    <subcellularLocation>
        <location evidence="1">Host cell membrane</location>
        <topology evidence="1">Single-pass type I membrane protein</topology>
    </subcellularLocation>
    <subcellularLocation>
        <location evidence="2">Host endosome membrane</location>
        <topology evidence="2">Peripheral membrane protein</topology>
    </subcellularLocation>
    <subcellularLocation>
        <location evidence="5">Host endosome membrane</location>
        <topology evidence="5">Single-pass type I membrane protein</topology>
    </subcellularLocation>
    <subcellularLocation>
        <location evidence="6">Virion membrane</location>
        <topology evidence="6">Peripheral membrane protein</topology>
    </subcellularLocation>
    <subcellularLocation>
        <location evidence="4">Virion membrane</location>
        <topology evidence="4">Single-pass type I membrane protein</topology>
    </subcellularLocation>
</comment>
<keyword evidence="7 33" id="KW-1168">Fusion of virus membrane with host membrane</keyword>
<comment type="PTM">
    <text evidence="33">Palmitoylation of the transmembrane protein and of Env polyprotein (prior to its proteolytic cleavage) is essential for their association with host cell membrane lipid rafts. Palmitoylation is therefore required for envelope trafficking to classical lipid rafts, but not for viral replication.</text>
</comment>
<evidence type="ECO:0000256" key="25">
    <source>
        <dbReference type="ARBA" id="ARBA00023136"/>
    </source>
</evidence>
<evidence type="ECO:0000256" key="33">
    <source>
        <dbReference type="HAMAP-Rule" id="MF_04083"/>
    </source>
</evidence>
<feature type="site" description="Cleavage; by host furin" evidence="33">
    <location>
        <begin position="526"/>
        <end position="527"/>
    </location>
</feature>
<keyword evidence="14 33" id="KW-0812">Transmembrane</keyword>
<feature type="transmembrane region" description="Helical" evidence="34">
    <location>
        <begin position="693"/>
        <end position="714"/>
    </location>
</feature>
<comment type="similarity">
    <text evidence="33">Belongs to the HIV-1 env protein family.</text>
</comment>
<evidence type="ECO:0000256" key="5">
    <source>
        <dbReference type="ARBA" id="ARBA00004578"/>
    </source>
</evidence>
<dbReference type="GO" id="GO:1903911">
    <property type="term" value="P:positive regulation of receptor clustering"/>
    <property type="evidence" value="ECO:0007669"/>
    <property type="project" value="UniProtKB-UniRule"/>
</dbReference>
<dbReference type="GO" id="GO:0019031">
    <property type="term" value="C:viral envelope"/>
    <property type="evidence" value="ECO:0007669"/>
    <property type="project" value="UniProtKB-KW"/>
</dbReference>
<protein>
    <recommendedName>
        <fullName evidence="33">Envelope glycoprotein gp160</fullName>
    </recommendedName>
    <alternativeName>
        <fullName evidence="33">Env polyprotein</fullName>
    </alternativeName>
    <component>
        <recommendedName>
            <fullName evidence="33">Surface protein gp120</fullName>
            <shortName evidence="33">SU</shortName>
        </recommendedName>
        <alternativeName>
            <fullName evidence="33">Glycoprotein 120</fullName>
            <shortName evidence="33">gp120</shortName>
        </alternativeName>
    </component>
    <component>
        <recommendedName>
            <fullName evidence="33">Transmembrane protein gp41</fullName>
            <shortName evidence="33">TM</shortName>
        </recommendedName>
        <alternativeName>
            <fullName evidence="33">Glycoprotein 41</fullName>
            <shortName evidence="33">gp41</shortName>
        </alternativeName>
    </component>
</protein>
<evidence type="ECO:0000256" key="23">
    <source>
        <dbReference type="ARBA" id="ARBA00023046"/>
    </source>
</evidence>
<comment type="PTM">
    <text evidence="33">Highly glycosylated by host. The high number of glycan on the protein is reffered to as 'glycan shield' because it contributes to hide protein sequence from adaptive immune system.</text>
</comment>
<feature type="disulfide bond" evidence="33">
    <location>
        <begin position="392"/>
        <end position="459"/>
    </location>
</feature>
<dbReference type="Gene3D" id="2.170.40.20">
    <property type="entry name" value="Human immunodeficiency virus 1, Gp160, envelope glycoprotein"/>
    <property type="match status" value="2"/>
</dbReference>
<feature type="short sequence motif" description="YXXL motif; contains endocytosis signal" evidence="33">
    <location>
        <begin position="727"/>
        <end position="730"/>
    </location>
</feature>